<comment type="caution">
    <text evidence="1">The sequence shown here is derived from an EMBL/GenBank/DDBJ whole genome shotgun (WGS) entry which is preliminary data.</text>
</comment>
<sequence length="90" mass="9874">SASYLITVKEAIPENALLYSELGEEFTFEQVEGTFEPWTHDSQYGLKGTGYSGGTNNATTAIAASPVIDLSKYESAQLTFKNAFNFYDDT</sequence>
<name>A0A8I0L4R7_XANCI</name>
<evidence type="ECO:0000313" key="1">
    <source>
        <dbReference type="EMBL" id="MBD4339280.1"/>
    </source>
</evidence>
<dbReference type="EMBL" id="JAABFR010002187">
    <property type="protein sequence ID" value="MBD4339280.1"/>
    <property type="molecule type" value="Genomic_DNA"/>
</dbReference>
<feature type="non-terminal residue" evidence="1">
    <location>
        <position position="1"/>
    </location>
</feature>
<gene>
    <name evidence="1" type="ORF">GUH15_25160</name>
</gene>
<proteinExistence type="predicted"/>
<reference evidence="1" key="1">
    <citation type="submission" date="2020-01" db="EMBL/GenBank/DDBJ databases">
        <authorList>
            <person name="Richard D."/>
        </authorList>
    </citation>
    <scope>NUCLEOTIDE SEQUENCE</scope>
    <source>
        <strain evidence="1">JP541</strain>
    </source>
</reference>
<organism evidence="1 2">
    <name type="scientific">Xanthomonas citri pv. citri</name>
    <dbReference type="NCBI Taxonomy" id="611301"/>
    <lineage>
        <taxon>Bacteria</taxon>
        <taxon>Pseudomonadati</taxon>
        <taxon>Pseudomonadota</taxon>
        <taxon>Gammaproteobacteria</taxon>
        <taxon>Lysobacterales</taxon>
        <taxon>Lysobacteraceae</taxon>
        <taxon>Xanthomonas</taxon>
    </lineage>
</organism>
<accession>A0A8I0L4R7</accession>
<dbReference type="AlphaFoldDB" id="A0A8I0L4R7"/>
<feature type="non-terminal residue" evidence="1">
    <location>
        <position position="90"/>
    </location>
</feature>
<evidence type="ECO:0000313" key="2">
    <source>
        <dbReference type="Proteomes" id="UP000653002"/>
    </source>
</evidence>
<protein>
    <submittedName>
        <fullName evidence="1">Uncharacterized protein</fullName>
    </submittedName>
</protein>
<dbReference type="Proteomes" id="UP000653002">
    <property type="component" value="Unassembled WGS sequence"/>
</dbReference>